<keyword evidence="4" id="KW-1185">Reference proteome</keyword>
<dbReference type="STRING" id="1121302.SAMN02745163_04026"/>
<keyword evidence="1" id="KW-0472">Membrane</keyword>
<name>A0A1M6TG15_9CLOT</name>
<evidence type="ECO:0000313" key="4">
    <source>
        <dbReference type="Proteomes" id="UP000184310"/>
    </source>
</evidence>
<dbReference type="Pfam" id="PF13786">
    <property type="entry name" value="DUF4179"/>
    <property type="match status" value="1"/>
</dbReference>
<dbReference type="OrthoDB" id="1695052at2"/>
<sequence>MEDKLIDKIIKDKVNNEDIKIPESIDLKLKNAYEIIEKTDIKVEKKKLYSKKKIVKRTALAAGLIFGFLGFATINPAFAENIPGIGSLVKYLNNAYSFNSNMGKYADNKNIVQNKNNMEVSLESVIYDESSLKFIYTVTSKEKLQWGVQMRNTSLKINGKEIMKRDKTDWRKDNEDRIDDVKIEDIKDGGQKYAVINNYDISDLKLDKDINIDWTINEIHLHDGKYNKGPWNFKFKTSKEKLMGDTKVINVNHEYDVEGYKYTLDKIIITPIEMKVLATKDTRVFADLEEAKKKIESKFKDEKVDPHQMSIERINSIIEKIDNTKENQELIEKYYKLRKVEDKMTGFQMGYFLNEKGEMAIPLSGSGSNGKNIDLYKGFKETPKKITFIPRNNVRAYGDNDIKQKEQIFKDKYIEVPISDFKAGAEFRQGENMSMLIKSVENKDNTLTLRVDYKGEFKNYRRGYEILLVPPNRSLEEKIDKNFYEQNDDVIRDKRSLSNEEIGKYEDVKYTFKLEKGKEYKVWLEQEEKDSLDRKNQIIIDVK</sequence>
<dbReference type="AlphaFoldDB" id="A0A1M6TG15"/>
<feature type="domain" description="DUF4179" evidence="2">
    <location>
        <begin position="51"/>
        <end position="139"/>
    </location>
</feature>
<protein>
    <recommendedName>
        <fullName evidence="2">DUF4179 domain-containing protein</fullName>
    </recommendedName>
</protein>
<feature type="transmembrane region" description="Helical" evidence="1">
    <location>
        <begin position="54"/>
        <end position="74"/>
    </location>
</feature>
<evidence type="ECO:0000313" key="3">
    <source>
        <dbReference type="EMBL" id="SHK55955.1"/>
    </source>
</evidence>
<dbReference type="Gene3D" id="2.60.40.1630">
    <property type="entry name" value="bacillus anthracis domain"/>
    <property type="match status" value="1"/>
</dbReference>
<dbReference type="EMBL" id="FQZB01000020">
    <property type="protein sequence ID" value="SHK55955.1"/>
    <property type="molecule type" value="Genomic_DNA"/>
</dbReference>
<reference evidence="3 4" key="1">
    <citation type="submission" date="2016-11" db="EMBL/GenBank/DDBJ databases">
        <authorList>
            <person name="Jaros S."/>
            <person name="Januszkiewicz K."/>
            <person name="Wedrychowicz H."/>
        </authorList>
    </citation>
    <scope>NUCLEOTIDE SEQUENCE [LARGE SCALE GENOMIC DNA]</scope>
    <source>
        <strain evidence="3 4">DSM 21758</strain>
    </source>
</reference>
<dbReference type="RefSeq" id="WP_072992476.1">
    <property type="nucleotide sequence ID" value="NZ_FQZB01000020.1"/>
</dbReference>
<evidence type="ECO:0000256" key="1">
    <source>
        <dbReference type="SAM" id="Phobius"/>
    </source>
</evidence>
<proteinExistence type="predicted"/>
<keyword evidence="1" id="KW-0812">Transmembrane</keyword>
<evidence type="ECO:0000259" key="2">
    <source>
        <dbReference type="Pfam" id="PF13786"/>
    </source>
</evidence>
<keyword evidence="1" id="KW-1133">Transmembrane helix</keyword>
<accession>A0A1M6TG15</accession>
<organism evidence="3 4">
    <name type="scientific">Clostridium cavendishii DSM 21758</name>
    <dbReference type="NCBI Taxonomy" id="1121302"/>
    <lineage>
        <taxon>Bacteria</taxon>
        <taxon>Bacillati</taxon>
        <taxon>Bacillota</taxon>
        <taxon>Clostridia</taxon>
        <taxon>Eubacteriales</taxon>
        <taxon>Clostridiaceae</taxon>
        <taxon>Clostridium</taxon>
    </lineage>
</organism>
<dbReference type="Proteomes" id="UP000184310">
    <property type="component" value="Unassembled WGS sequence"/>
</dbReference>
<gene>
    <name evidence="3" type="ORF">SAMN02745163_04026</name>
</gene>
<dbReference type="InterPro" id="IPR025436">
    <property type="entry name" value="DUF4179"/>
</dbReference>